<keyword evidence="6" id="KW-1185">Reference proteome</keyword>
<dbReference type="AlphaFoldDB" id="A0A316W8U3"/>
<dbReference type="GeneID" id="37034873"/>
<sequence>MPSQNGAIPNIFVGDVVRTTSEGAYPPPKQVAEEEGYVLRVWSEEEDLLPDDFQGGEPSVDRKLEKGEIGMVIWPSHARKIAPASSVTLIDRTFGVGDVVQARASTSRAGAAPRTGMVTSTRKKLRLRHITTGQEAHDVPAEHVRGVLGILPGDHVAYGDWVGVVESTFEDAMVATPSGLRRICDVGGLLTVGEMEELHGPSGGSGLPPMIRRALGFESPSETDHSRRPVMRQAIVKGPPNRESVHTVLSVKQPIIAVDWLALNQKMSPEQSAASKRPKRFWYSHEEDELIVLSQAFEHDYPVGDKVEFVNPTIAAQHDMQMDQMHGIDVTGLHVLSRSTQVDVLWQDATTSTEHSTALEPYTILDEHDVWPGEFASYQPGHEAIAQVGVVQSVDPFERTARLRLYKAQEEVLSVPLFDIRPRSSEQADLRLGDTVLIADHCTGTPPPMVPTLGAPGDDANNAQLHEQLSMMGMQVCASRRWDADSAKLRQPSESVDWYGVVDAIGSDGSVVVKLPAGRKVVEPYEHLSLLDDGFDHGGPHAPWDSDQDDDDEMTDASLTSDEIPWVGEDGEEVDESAFDDWMDVEEEAKQDIDGATSSGAVRRATAASLTNGTADKVDTPPTGGAVGGLSGTTPIERFAILESAPRDHAFLKDEPRGVSRFFATRLQKEFKALQSSLPDSILVRGYEDRQDLLRVLIIGSKGTPFEDAPILIDFSLKGDYPHSPPVAHYHSWTAGDRVSPNLYHDGKVCLSLLGTWAGQESSESWTPSRSTLLQVFVSIQALVLVSRPYFTEPDLEQTSGTEAGEANSRLYNERVYIATRSFVKRVLDKPILGLEDELRELYLGSDAKLLQSIIKRAEELLEGLEMQAVRPELAVAPVEEPVVHRLSRGGAIVLHRAVEGLKLALRSKAAASA</sequence>
<feature type="compositionally biased region" description="Acidic residues" evidence="3">
    <location>
        <begin position="546"/>
        <end position="555"/>
    </location>
</feature>
<dbReference type="EMBL" id="KZ819356">
    <property type="protein sequence ID" value="PWN45191.1"/>
    <property type="molecule type" value="Genomic_DNA"/>
</dbReference>
<dbReference type="CDD" id="cd23837">
    <property type="entry name" value="UBCc_UBE2O"/>
    <property type="match status" value="1"/>
</dbReference>
<feature type="domain" description="UBC core" evidence="4">
    <location>
        <begin position="662"/>
        <end position="825"/>
    </location>
</feature>
<dbReference type="SUPFAM" id="SSF54495">
    <property type="entry name" value="UBC-like"/>
    <property type="match status" value="1"/>
</dbReference>
<feature type="region of interest" description="Disordered" evidence="3">
    <location>
        <begin position="612"/>
        <end position="631"/>
    </location>
</feature>
<name>A0A316W8U3_9BASI</name>
<evidence type="ECO:0000313" key="6">
    <source>
        <dbReference type="Proteomes" id="UP000245783"/>
    </source>
</evidence>
<dbReference type="InParanoid" id="A0A316W8U3"/>
<reference evidence="5 6" key="1">
    <citation type="journal article" date="2018" name="Mol. Biol. Evol.">
        <title>Broad Genomic Sampling Reveals a Smut Pathogenic Ancestry of the Fungal Clade Ustilaginomycotina.</title>
        <authorList>
            <person name="Kijpornyongpan T."/>
            <person name="Mondo S.J."/>
            <person name="Barry K."/>
            <person name="Sandor L."/>
            <person name="Lee J."/>
            <person name="Lipzen A."/>
            <person name="Pangilinan J."/>
            <person name="LaButti K."/>
            <person name="Hainaut M."/>
            <person name="Henrissat B."/>
            <person name="Grigoriev I.V."/>
            <person name="Spatafora J.W."/>
            <person name="Aime M.C."/>
        </authorList>
    </citation>
    <scope>NUCLEOTIDE SEQUENCE [LARGE SCALE GENOMIC DNA]</scope>
    <source>
        <strain evidence="5 6">MCA 4658</strain>
    </source>
</reference>
<dbReference type="PROSITE" id="PS50127">
    <property type="entry name" value="UBC_2"/>
    <property type="match status" value="1"/>
</dbReference>
<dbReference type="OrthoDB" id="1926878at2759"/>
<dbReference type="Pfam" id="PF00179">
    <property type="entry name" value="UQ_con"/>
    <property type="match status" value="1"/>
</dbReference>
<evidence type="ECO:0000256" key="1">
    <source>
        <dbReference type="ARBA" id="ARBA00022679"/>
    </source>
</evidence>
<dbReference type="InterPro" id="IPR016135">
    <property type="entry name" value="UBQ-conjugating_enzyme/RWD"/>
</dbReference>
<feature type="region of interest" description="Disordered" evidence="3">
    <location>
        <begin position="533"/>
        <end position="571"/>
    </location>
</feature>
<protein>
    <recommendedName>
        <fullName evidence="4">UBC core domain-containing protein</fullName>
    </recommendedName>
</protein>
<dbReference type="PANTHER" id="PTHR46116">
    <property type="entry name" value="(E3-INDEPENDENT) E2 UBIQUITIN-CONJUGATING ENZYME"/>
    <property type="match status" value="1"/>
</dbReference>
<dbReference type="PANTHER" id="PTHR46116:SF15">
    <property type="entry name" value="(E3-INDEPENDENT) E2 UBIQUITIN-CONJUGATING ENZYME"/>
    <property type="match status" value="1"/>
</dbReference>
<evidence type="ECO:0000259" key="4">
    <source>
        <dbReference type="PROSITE" id="PS50127"/>
    </source>
</evidence>
<gene>
    <name evidence="5" type="ORF">IE81DRAFT_320363</name>
</gene>
<proteinExistence type="predicted"/>
<dbReference type="RefSeq" id="XP_025372351.1">
    <property type="nucleotide sequence ID" value="XM_025513003.1"/>
</dbReference>
<dbReference type="GO" id="GO:0061631">
    <property type="term" value="F:ubiquitin conjugating enzyme activity"/>
    <property type="evidence" value="ECO:0007669"/>
    <property type="project" value="TreeGrafter"/>
</dbReference>
<dbReference type="Proteomes" id="UP000245783">
    <property type="component" value="Unassembled WGS sequence"/>
</dbReference>
<organism evidence="5 6">
    <name type="scientific">Ceraceosorus guamensis</name>
    <dbReference type="NCBI Taxonomy" id="1522189"/>
    <lineage>
        <taxon>Eukaryota</taxon>
        <taxon>Fungi</taxon>
        <taxon>Dikarya</taxon>
        <taxon>Basidiomycota</taxon>
        <taxon>Ustilaginomycotina</taxon>
        <taxon>Exobasidiomycetes</taxon>
        <taxon>Ceraceosorales</taxon>
        <taxon>Ceraceosoraceae</taxon>
        <taxon>Ceraceosorus</taxon>
    </lineage>
</organism>
<accession>A0A316W8U3</accession>
<dbReference type="InterPro" id="IPR000608">
    <property type="entry name" value="UBC"/>
</dbReference>
<keyword evidence="2" id="KW-0833">Ubl conjugation pathway</keyword>
<dbReference type="Gene3D" id="3.10.110.10">
    <property type="entry name" value="Ubiquitin Conjugating Enzyme"/>
    <property type="match status" value="1"/>
</dbReference>
<evidence type="ECO:0000313" key="5">
    <source>
        <dbReference type="EMBL" id="PWN45191.1"/>
    </source>
</evidence>
<dbReference type="SMART" id="SM00212">
    <property type="entry name" value="UBCc"/>
    <property type="match status" value="1"/>
</dbReference>
<evidence type="ECO:0000256" key="2">
    <source>
        <dbReference type="ARBA" id="ARBA00022786"/>
    </source>
</evidence>
<dbReference type="STRING" id="1522189.A0A316W8U3"/>
<evidence type="ECO:0000256" key="3">
    <source>
        <dbReference type="SAM" id="MobiDB-lite"/>
    </source>
</evidence>
<keyword evidence="1" id="KW-0808">Transferase</keyword>